<dbReference type="Gene3D" id="2.170.190.11">
    <property type="entry name" value="Molybdopterin biosynthesis moea protein, domain 3"/>
    <property type="match status" value="1"/>
</dbReference>
<dbReference type="CDD" id="cd00887">
    <property type="entry name" value="MoeA"/>
    <property type="match status" value="1"/>
</dbReference>
<dbReference type="InterPro" id="IPR036425">
    <property type="entry name" value="MoaB/Mog-like_dom_sf"/>
</dbReference>
<dbReference type="Gene3D" id="2.40.340.10">
    <property type="entry name" value="MoeA, C-terminal, domain IV"/>
    <property type="match status" value="1"/>
</dbReference>
<dbReference type="InterPro" id="IPR036688">
    <property type="entry name" value="MoeA_C_domain_IV_sf"/>
</dbReference>
<dbReference type="NCBIfam" id="NF045515">
    <property type="entry name" value="Glp_gephyrin"/>
    <property type="match status" value="1"/>
</dbReference>
<dbReference type="EC" id="2.10.1.1" evidence="7"/>
<evidence type="ECO:0000256" key="1">
    <source>
        <dbReference type="ARBA" id="ARBA00002901"/>
    </source>
</evidence>
<dbReference type="PANTHER" id="PTHR10192">
    <property type="entry name" value="MOLYBDOPTERIN BIOSYNTHESIS PROTEIN"/>
    <property type="match status" value="1"/>
</dbReference>
<dbReference type="SUPFAM" id="SSF63867">
    <property type="entry name" value="MoeA C-terminal domain-like"/>
    <property type="match status" value="1"/>
</dbReference>
<comment type="cofactor">
    <cofactor evidence="7">
        <name>Mg(2+)</name>
        <dbReference type="ChEBI" id="CHEBI:18420"/>
    </cofactor>
</comment>
<dbReference type="SMART" id="SM00852">
    <property type="entry name" value="MoCF_biosynth"/>
    <property type="match status" value="1"/>
</dbReference>
<comment type="function">
    <text evidence="1 7">Catalyzes the insertion of molybdate into adenylated molybdopterin with the concomitant release of AMP.</text>
</comment>
<keyword evidence="10" id="KW-1185">Reference proteome</keyword>
<dbReference type="InterPro" id="IPR036135">
    <property type="entry name" value="MoeA_linker/N_sf"/>
</dbReference>
<evidence type="ECO:0000313" key="9">
    <source>
        <dbReference type="EMBL" id="GAA1100917.1"/>
    </source>
</evidence>
<evidence type="ECO:0000256" key="5">
    <source>
        <dbReference type="ARBA" id="ARBA00023150"/>
    </source>
</evidence>
<keyword evidence="7" id="KW-0460">Magnesium</keyword>
<dbReference type="Pfam" id="PF00994">
    <property type="entry name" value="MoCF_biosynth"/>
    <property type="match status" value="1"/>
</dbReference>
<name>A0ABP4EGC0_9ACTN</name>
<keyword evidence="5 7" id="KW-0501">Molybdenum cofactor biosynthesis</keyword>
<evidence type="ECO:0000256" key="2">
    <source>
        <dbReference type="ARBA" id="ARBA00005046"/>
    </source>
</evidence>
<comment type="catalytic activity">
    <reaction evidence="6">
        <text>adenylyl-molybdopterin + molybdate = Mo-molybdopterin + AMP + H(+)</text>
        <dbReference type="Rhea" id="RHEA:35047"/>
        <dbReference type="ChEBI" id="CHEBI:15378"/>
        <dbReference type="ChEBI" id="CHEBI:36264"/>
        <dbReference type="ChEBI" id="CHEBI:62727"/>
        <dbReference type="ChEBI" id="CHEBI:71302"/>
        <dbReference type="ChEBI" id="CHEBI:456215"/>
        <dbReference type="EC" id="2.10.1.1"/>
    </reaction>
</comment>
<evidence type="ECO:0000256" key="3">
    <source>
        <dbReference type="ARBA" id="ARBA00010763"/>
    </source>
</evidence>
<dbReference type="Proteomes" id="UP001501581">
    <property type="component" value="Unassembled WGS sequence"/>
</dbReference>
<accession>A0ABP4EGC0</accession>
<keyword evidence="7" id="KW-0808">Transferase</keyword>
<dbReference type="InterPro" id="IPR038987">
    <property type="entry name" value="MoeA-like"/>
</dbReference>
<keyword evidence="4 7" id="KW-0500">Molybdenum</keyword>
<dbReference type="Gene3D" id="3.90.105.10">
    <property type="entry name" value="Molybdopterin biosynthesis moea protein, domain 2"/>
    <property type="match status" value="1"/>
</dbReference>
<comment type="pathway">
    <text evidence="2 7">Cofactor biosynthesis; molybdopterin biosynthesis.</text>
</comment>
<comment type="caution">
    <text evidence="9">The sequence shown here is derived from an EMBL/GenBank/DDBJ whole genome shotgun (WGS) entry which is preliminary data.</text>
</comment>
<dbReference type="InterPro" id="IPR005111">
    <property type="entry name" value="MoeA_C_domain_IV"/>
</dbReference>
<dbReference type="SUPFAM" id="SSF63882">
    <property type="entry name" value="MoeA N-terminal region -like"/>
    <property type="match status" value="1"/>
</dbReference>
<proteinExistence type="inferred from homology"/>
<gene>
    <name evidence="9" type="ORF">GCM10009668_18770</name>
</gene>
<dbReference type="Gene3D" id="3.40.980.10">
    <property type="entry name" value="MoaB/Mog-like domain"/>
    <property type="match status" value="1"/>
</dbReference>
<evidence type="ECO:0000256" key="4">
    <source>
        <dbReference type="ARBA" id="ARBA00022505"/>
    </source>
</evidence>
<protein>
    <recommendedName>
        <fullName evidence="7">Molybdopterin molybdenumtransferase</fullName>
        <ecNumber evidence="7">2.10.1.1</ecNumber>
    </recommendedName>
</protein>
<reference evidence="10" key="1">
    <citation type="journal article" date="2019" name="Int. J. Syst. Evol. Microbiol.">
        <title>The Global Catalogue of Microorganisms (GCM) 10K type strain sequencing project: providing services to taxonomists for standard genome sequencing and annotation.</title>
        <authorList>
            <consortium name="The Broad Institute Genomics Platform"/>
            <consortium name="The Broad Institute Genome Sequencing Center for Infectious Disease"/>
            <person name="Wu L."/>
            <person name="Ma J."/>
        </authorList>
    </citation>
    <scope>NUCLEOTIDE SEQUENCE [LARGE SCALE GENOMIC DNA]</scope>
    <source>
        <strain evidence="10">JCM 13008</strain>
    </source>
</reference>
<dbReference type="SUPFAM" id="SSF53218">
    <property type="entry name" value="Molybdenum cofactor biosynthesis proteins"/>
    <property type="match status" value="1"/>
</dbReference>
<evidence type="ECO:0000256" key="6">
    <source>
        <dbReference type="ARBA" id="ARBA00047317"/>
    </source>
</evidence>
<organism evidence="9 10">
    <name type="scientific">Nocardioides dubius</name>
    <dbReference type="NCBI Taxonomy" id="317019"/>
    <lineage>
        <taxon>Bacteria</taxon>
        <taxon>Bacillati</taxon>
        <taxon>Actinomycetota</taxon>
        <taxon>Actinomycetes</taxon>
        <taxon>Propionibacteriales</taxon>
        <taxon>Nocardioidaceae</taxon>
        <taxon>Nocardioides</taxon>
    </lineage>
</organism>
<dbReference type="PANTHER" id="PTHR10192:SF5">
    <property type="entry name" value="GEPHYRIN"/>
    <property type="match status" value="1"/>
</dbReference>
<evidence type="ECO:0000313" key="10">
    <source>
        <dbReference type="Proteomes" id="UP001501581"/>
    </source>
</evidence>
<dbReference type="EMBL" id="BAAALG010000007">
    <property type="protein sequence ID" value="GAA1100917.1"/>
    <property type="molecule type" value="Genomic_DNA"/>
</dbReference>
<sequence>MTEPVAVADHLERILAALTPLSTHKLKLLDALDLTAAEDVVAPVGLPGFDNSAMDGYAVRFRDVADARADRPIHLPVVAEFGAGPTAEHVLEPGTAVKIMTGAPVPIGCDAVVPYEWTDRGSVEVLIAQPPTLGQNIRRAGEDVEQGEVVVSAGTVLGPRQVGLLAAVGRSEVLTRPRPRVVVVSTGSELRDPGGQLEPGTIFDANSFLLAAAVRAAGGIAYRVPAVSDDPRSFAAALEDELTRADLVITSGGISEGDFDVVKEALSGDLWFGKLAMQPGKPQGFGLFGAARTPVITLPGNPVSAYVSFRVFVVPAIRKLLGRSPIEQPLRTAALSHGLSSSAGRQQYVRAFCESSVATPVGGSGSHLLGDLATANALIVVPPETTSLVAGDPVSVLMLDEEY</sequence>
<evidence type="ECO:0000259" key="8">
    <source>
        <dbReference type="SMART" id="SM00852"/>
    </source>
</evidence>
<dbReference type="NCBIfam" id="TIGR00177">
    <property type="entry name" value="molyb_syn"/>
    <property type="match status" value="1"/>
</dbReference>
<dbReference type="Pfam" id="PF03453">
    <property type="entry name" value="MoeA_N"/>
    <property type="match status" value="1"/>
</dbReference>
<feature type="domain" description="MoaB/Mog" evidence="8">
    <location>
        <begin position="182"/>
        <end position="319"/>
    </location>
</feature>
<comment type="similarity">
    <text evidence="3 7">Belongs to the MoeA family.</text>
</comment>
<dbReference type="RefSeq" id="WP_343993672.1">
    <property type="nucleotide sequence ID" value="NZ_BAAALG010000007.1"/>
</dbReference>
<keyword evidence="7" id="KW-0479">Metal-binding</keyword>
<dbReference type="Pfam" id="PF03454">
    <property type="entry name" value="MoeA_C"/>
    <property type="match status" value="1"/>
</dbReference>
<dbReference type="InterPro" id="IPR005110">
    <property type="entry name" value="MoeA_linker/N"/>
</dbReference>
<evidence type="ECO:0000256" key="7">
    <source>
        <dbReference type="RuleBase" id="RU365090"/>
    </source>
</evidence>
<dbReference type="InterPro" id="IPR001453">
    <property type="entry name" value="MoaB/Mog_dom"/>
</dbReference>